<name>A0A3A8PZE9_9BACT</name>
<feature type="signal peptide" evidence="1">
    <location>
        <begin position="1"/>
        <end position="48"/>
    </location>
</feature>
<protein>
    <recommendedName>
        <fullName evidence="4">Toxin-antitoxin system YwqK family antitoxin</fullName>
    </recommendedName>
</protein>
<dbReference type="SUPFAM" id="SSF82185">
    <property type="entry name" value="Histone H3 K4-specific methyltransferase SET7/9 N-terminal domain"/>
    <property type="match status" value="1"/>
</dbReference>
<dbReference type="RefSeq" id="WP_120557564.1">
    <property type="nucleotide sequence ID" value="NZ_RAWK01000142.1"/>
</dbReference>
<evidence type="ECO:0008006" key="4">
    <source>
        <dbReference type="Google" id="ProtNLM"/>
    </source>
</evidence>
<dbReference type="EMBL" id="RAWK01000142">
    <property type="protein sequence ID" value="RKH61879.1"/>
    <property type="molecule type" value="Genomic_DNA"/>
</dbReference>
<dbReference type="Proteomes" id="UP000267003">
    <property type="component" value="Unassembled WGS sequence"/>
</dbReference>
<keyword evidence="3" id="KW-1185">Reference proteome</keyword>
<reference evidence="3" key="1">
    <citation type="submission" date="2018-09" db="EMBL/GenBank/DDBJ databases">
        <authorList>
            <person name="Livingstone P.G."/>
            <person name="Whitworth D.E."/>
        </authorList>
    </citation>
    <scope>NUCLEOTIDE SEQUENCE [LARGE SCALE GENOMIC DNA]</scope>
    <source>
        <strain evidence="3">AB050A</strain>
    </source>
</reference>
<keyword evidence="1" id="KW-0732">Signal</keyword>
<organism evidence="2 3">
    <name type="scientific">Corallococcus aberystwythensis</name>
    <dbReference type="NCBI Taxonomy" id="2316722"/>
    <lineage>
        <taxon>Bacteria</taxon>
        <taxon>Pseudomonadati</taxon>
        <taxon>Myxococcota</taxon>
        <taxon>Myxococcia</taxon>
        <taxon>Myxococcales</taxon>
        <taxon>Cystobacterineae</taxon>
        <taxon>Myxococcaceae</taxon>
        <taxon>Corallococcus</taxon>
    </lineage>
</organism>
<gene>
    <name evidence="2" type="ORF">D7W81_23090</name>
</gene>
<accession>A0A3A8PZE9</accession>
<comment type="caution">
    <text evidence="2">The sequence shown here is derived from an EMBL/GenBank/DDBJ whole genome shotgun (WGS) entry which is preliminary data.</text>
</comment>
<feature type="chain" id="PRO_5017386470" description="Toxin-antitoxin system YwqK family antitoxin" evidence="1">
    <location>
        <begin position="49"/>
        <end position="185"/>
    </location>
</feature>
<dbReference type="OrthoDB" id="5523185at2"/>
<dbReference type="InterPro" id="IPR011652">
    <property type="entry name" value="MORN_2"/>
</dbReference>
<sequence>MNFSRFLSVLSGARWGIPATSKGDSMQSKKLMRMFTLGLALASPVVFAEDTSTQLVCPEGTKQAGSKADGLFCRKPELAGGNLVAHGPYRSFHANGKKAAVGQYLNGHKTGTWVFFDEAGKEYDKIEFRESNYHGTRTLSFASGKPRLIENYRNGLKDGVFQELSEDGKVVHESRFEKGKEVAAK</sequence>
<dbReference type="Gene3D" id="3.90.930.1">
    <property type="match status" value="1"/>
</dbReference>
<dbReference type="AlphaFoldDB" id="A0A3A8PZE9"/>
<proteinExistence type="predicted"/>
<dbReference type="Pfam" id="PF07661">
    <property type="entry name" value="MORN_2"/>
    <property type="match status" value="1"/>
</dbReference>
<evidence type="ECO:0000313" key="2">
    <source>
        <dbReference type="EMBL" id="RKH61879.1"/>
    </source>
</evidence>
<evidence type="ECO:0000313" key="3">
    <source>
        <dbReference type="Proteomes" id="UP000267003"/>
    </source>
</evidence>
<evidence type="ECO:0000256" key="1">
    <source>
        <dbReference type="SAM" id="SignalP"/>
    </source>
</evidence>